<name>A0A6J5M8W8_9CAUD</name>
<dbReference type="EMBL" id="LR796420">
    <property type="protein sequence ID" value="CAB4143124.1"/>
    <property type="molecule type" value="Genomic_DNA"/>
</dbReference>
<gene>
    <name evidence="1" type="ORF">UFOVP449_121</name>
</gene>
<accession>A0A6J5M8W8</accession>
<sequence length="449" mass="49449">MAKTIMELFKERQPDIYGVSATVLIESRGIINPPRQAALALASPNTVADLVGSTGAQLIGGNANRPSDTIFKDNTPLSKPISIVPTVAQLRNAVEAGQTYFVKTEPSPGTNIAFVAKNAIQSPAAAQTAAIQLVNKIGSKSAVKDVKDYYNLLKTVKNGLTYGPAKGIDSNGQVRSVDYKYSTHYPIYEEKTDENGKSFGFKTLKERPASQNWDIINAQVLSAAAFTGSAEYGDQLNKIDENNKSLQQTFVKFRVYGKTNNRDNDIVLPGTISGISEDFSPEWNTFKYVGSPFNLYRYGGVERTLKFDVKMYYLDVTTKNGMINNLNRLRKLVFPDEDINVVTYPGDTKRVSQLFFAPNLVYLTINGIYENILGIVDSLSFSIDDNTSWATTSPNIAGNVNDSLYPTVINVSLGMKIIEHPAIKGGKILYGENNEGTNRYVNYFTNKIL</sequence>
<organism evidence="1">
    <name type="scientific">uncultured Caudovirales phage</name>
    <dbReference type="NCBI Taxonomy" id="2100421"/>
    <lineage>
        <taxon>Viruses</taxon>
        <taxon>Duplodnaviria</taxon>
        <taxon>Heunggongvirae</taxon>
        <taxon>Uroviricota</taxon>
        <taxon>Caudoviricetes</taxon>
        <taxon>Peduoviridae</taxon>
        <taxon>Maltschvirus</taxon>
        <taxon>Maltschvirus maltsch</taxon>
    </lineage>
</organism>
<proteinExistence type="predicted"/>
<evidence type="ECO:0000313" key="1">
    <source>
        <dbReference type="EMBL" id="CAB4143124.1"/>
    </source>
</evidence>
<reference evidence="1" key="1">
    <citation type="submission" date="2020-04" db="EMBL/GenBank/DDBJ databases">
        <authorList>
            <person name="Chiriac C."/>
            <person name="Salcher M."/>
            <person name="Ghai R."/>
            <person name="Kavagutti S V."/>
        </authorList>
    </citation>
    <scope>NUCLEOTIDE SEQUENCE</scope>
</reference>
<protein>
    <submittedName>
        <fullName evidence="1">Uncharacterized protein</fullName>
    </submittedName>
</protein>